<evidence type="ECO:0000256" key="4">
    <source>
        <dbReference type="ARBA" id="ARBA00022840"/>
    </source>
</evidence>
<keyword evidence="4" id="KW-0067">ATP-binding</keyword>
<dbReference type="GO" id="GO:0005524">
    <property type="term" value="F:ATP binding"/>
    <property type="evidence" value="ECO:0007669"/>
    <property type="project" value="UniProtKB-KW"/>
</dbReference>
<dbReference type="Pfam" id="PF00133">
    <property type="entry name" value="tRNA-synt_1"/>
    <property type="match status" value="1"/>
</dbReference>
<evidence type="ECO:0000256" key="8">
    <source>
        <dbReference type="SAM" id="MobiDB-lite"/>
    </source>
</evidence>
<dbReference type="InterPro" id="IPR014729">
    <property type="entry name" value="Rossmann-like_a/b/a_fold"/>
</dbReference>
<comment type="caution">
    <text evidence="10">The sequence shown here is derived from an EMBL/GenBank/DDBJ whole genome shotgun (WGS) entry which is preliminary data.</text>
</comment>
<evidence type="ECO:0000256" key="3">
    <source>
        <dbReference type="ARBA" id="ARBA00022741"/>
    </source>
</evidence>
<dbReference type="PANTHER" id="PTHR11946">
    <property type="entry name" value="VALYL-TRNA SYNTHETASES"/>
    <property type="match status" value="1"/>
</dbReference>
<sequence>MSENALPKGYEPHAVEDHWRDYWEKNKTFTPDPDAPGEPFSIVIPPPNVTGALHIGHA</sequence>
<evidence type="ECO:0000313" key="10">
    <source>
        <dbReference type="EMBL" id="HIW79428.1"/>
    </source>
</evidence>
<evidence type="ECO:0000259" key="9">
    <source>
        <dbReference type="Pfam" id="PF00133"/>
    </source>
</evidence>
<dbReference type="Gene3D" id="3.40.50.620">
    <property type="entry name" value="HUPs"/>
    <property type="match status" value="1"/>
</dbReference>
<evidence type="ECO:0000256" key="6">
    <source>
        <dbReference type="ARBA" id="ARBA00023146"/>
    </source>
</evidence>
<dbReference type="AlphaFoldDB" id="A0A9D1R0U6"/>
<name>A0A9D1R0U6_9BACT</name>
<dbReference type="GO" id="GO:0006438">
    <property type="term" value="P:valyl-tRNA aminoacylation"/>
    <property type="evidence" value="ECO:0007669"/>
    <property type="project" value="InterPro"/>
</dbReference>
<dbReference type="GO" id="GO:0005829">
    <property type="term" value="C:cytosol"/>
    <property type="evidence" value="ECO:0007669"/>
    <property type="project" value="TreeGrafter"/>
</dbReference>
<evidence type="ECO:0000256" key="5">
    <source>
        <dbReference type="ARBA" id="ARBA00022917"/>
    </source>
</evidence>
<dbReference type="Proteomes" id="UP000824264">
    <property type="component" value="Unassembled WGS sequence"/>
</dbReference>
<keyword evidence="2 10" id="KW-0436">Ligase</keyword>
<reference evidence="10" key="2">
    <citation type="submission" date="2021-04" db="EMBL/GenBank/DDBJ databases">
        <authorList>
            <person name="Gilroy R."/>
        </authorList>
    </citation>
    <scope>NUCLEOTIDE SEQUENCE</scope>
    <source>
        <strain evidence="10">ChiSxjej5B17-1746</strain>
    </source>
</reference>
<gene>
    <name evidence="10" type="ORF">H9874_09850</name>
</gene>
<keyword evidence="3" id="KW-0547">Nucleotide-binding</keyword>
<evidence type="ECO:0000256" key="2">
    <source>
        <dbReference type="ARBA" id="ARBA00022598"/>
    </source>
</evidence>
<keyword evidence="5" id="KW-0648">Protein biosynthesis</keyword>
<evidence type="ECO:0000313" key="11">
    <source>
        <dbReference type="Proteomes" id="UP000824264"/>
    </source>
</evidence>
<dbReference type="GO" id="GO:0004832">
    <property type="term" value="F:valine-tRNA ligase activity"/>
    <property type="evidence" value="ECO:0007669"/>
    <property type="project" value="UniProtKB-EC"/>
</dbReference>
<evidence type="ECO:0000256" key="1">
    <source>
        <dbReference type="ARBA" id="ARBA00013169"/>
    </source>
</evidence>
<feature type="non-terminal residue" evidence="10">
    <location>
        <position position="58"/>
    </location>
</feature>
<feature type="domain" description="Aminoacyl-tRNA synthetase class Ia" evidence="9">
    <location>
        <begin position="19"/>
        <end position="58"/>
    </location>
</feature>
<dbReference type="InterPro" id="IPR001412">
    <property type="entry name" value="aa-tRNA-synth_I_CS"/>
</dbReference>
<evidence type="ECO:0000256" key="7">
    <source>
        <dbReference type="ARBA" id="ARBA00029936"/>
    </source>
</evidence>
<dbReference type="EMBL" id="DXGI01000370">
    <property type="protein sequence ID" value="HIW79428.1"/>
    <property type="molecule type" value="Genomic_DNA"/>
</dbReference>
<proteinExistence type="predicted"/>
<dbReference type="InterPro" id="IPR002303">
    <property type="entry name" value="Valyl-tRNA_ligase"/>
</dbReference>
<dbReference type="InterPro" id="IPR002300">
    <property type="entry name" value="aa-tRNA-synth_Ia"/>
</dbReference>
<dbReference type="PROSITE" id="PS00178">
    <property type="entry name" value="AA_TRNA_LIGASE_I"/>
    <property type="match status" value="1"/>
</dbReference>
<dbReference type="SUPFAM" id="SSF52374">
    <property type="entry name" value="Nucleotidylyl transferase"/>
    <property type="match status" value="1"/>
</dbReference>
<reference evidence="10" key="1">
    <citation type="journal article" date="2021" name="PeerJ">
        <title>Extensive microbial diversity within the chicken gut microbiome revealed by metagenomics and culture.</title>
        <authorList>
            <person name="Gilroy R."/>
            <person name="Ravi A."/>
            <person name="Getino M."/>
            <person name="Pursley I."/>
            <person name="Horton D.L."/>
            <person name="Alikhan N.F."/>
            <person name="Baker D."/>
            <person name="Gharbi K."/>
            <person name="Hall N."/>
            <person name="Watson M."/>
            <person name="Adriaenssens E.M."/>
            <person name="Foster-Nyarko E."/>
            <person name="Jarju S."/>
            <person name="Secka A."/>
            <person name="Antonio M."/>
            <person name="Oren A."/>
            <person name="Chaudhuri R.R."/>
            <person name="La Ragione R."/>
            <person name="Hildebrand F."/>
            <person name="Pallen M.J."/>
        </authorList>
    </citation>
    <scope>NUCLEOTIDE SEQUENCE</scope>
    <source>
        <strain evidence="10">ChiSxjej5B17-1746</strain>
    </source>
</reference>
<dbReference type="EC" id="6.1.1.9" evidence="1"/>
<accession>A0A9D1R0U6</accession>
<organism evidence="10 11">
    <name type="scientific">Candidatus Bilophila faecipullorum</name>
    <dbReference type="NCBI Taxonomy" id="2838482"/>
    <lineage>
        <taxon>Bacteria</taxon>
        <taxon>Pseudomonadati</taxon>
        <taxon>Thermodesulfobacteriota</taxon>
        <taxon>Desulfovibrionia</taxon>
        <taxon>Desulfovibrionales</taxon>
        <taxon>Desulfovibrionaceae</taxon>
        <taxon>Bilophila</taxon>
    </lineage>
</organism>
<keyword evidence="6" id="KW-0030">Aminoacyl-tRNA synthetase</keyword>
<feature type="region of interest" description="Disordered" evidence="8">
    <location>
        <begin position="26"/>
        <end position="46"/>
    </location>
</feature>
<dbReference type="PANTHER" id="PTHR11946:SF93">
    <property type="entry name" value="VALINE--TRNA LIGASE, CHLOROPLASTIC_MITOCHONDRIAL 2"/>
    <property type="match status" value="1"/>
</dbReference>
<protein>
    <recommendedName>
        <fullName evidence="1">valine--tRNA ligase</fullName>
        <ecNumber evidence="1">6.1.1.9</ecNumber>
    </recommendedName>
    <alternativeName>
        <fullName evidence="7">Valyl-tRNA synthetase</fullName>
    </alternativeName>
</protein>